<dbReference type="Proteomes" id="UP001631969">
    <property type="component" value="Unassembled WGS sequence"/>
</dbReference>
<keyword evidence="2" id="KW-1185">Reference proteome</keyword>
<sequence>MEKISPYQLGVMIIMFEIGSSPLFLLASEAKRDAWISVLIAMVCGMLLLVFVTLPIQRREPDLNLIDILFRYGGKWVGHLFAWPYVIYFLYKSVRNVREFGDLMNLYLLPQSPLVVVIIIIMLVSTYAVYMGVEVFFRVTEVLLPVITVIYFFLLFLLWIVGVIQVDNLLPIMEEGLRPVVDAALPEVVSFPFGEMVLFLMYWRFVNEKKKIIPATLISYSMAGLFLVFTNALILSILGPELAGIGGIPLMIVASLIRITQFLERMDPLVAILLFIGVWVKQTAYYFGAAMALASIFKTSYKRMTLPAGVVIFIGSLLFGSFMEQIRFGFEYNVKYHFPIFQIVLPSLLLLFMLIRKKGKKDTTIAGQS</sequence>
<proteinExistence type="predicted"/>
<comment type="caution">
    <text evidence="1">The sequence shown here is derived from an EMBL/GenBank/DDBJ whole genome shotgun (WGS) entry which is preliminary data.</text>
</comment>
<organism evidence="1 2">
    <name type="scientific">Paenibacillus mesotrionivorans</name>
    <dbReference type="NCBI Taxonomy" id="3160968"/>
    <lineage>
        <taxon>Bacteria</taxon>
        <taxon>Bacillati</taxon>
        <taxon>Bacillota</taxon>
        <taxon>Bacilli</taxon>
        <taxon>Bacillales</taxon>
        <taxon>Paenibacillaceae</taxon>
        <taxon>Paenibacillus</taxon>
    </lineage>
</organism>
<protein>
    <submittedName>
        <fullName evidence="1">GerAB/ArcD/ProY family transporter</fullName>
    </submittedName>
</protein>
<name>A0ACC7NW15_9BACL</name>
<evidence type="ECO:0000313" key="1">
    <source>
        <dbReference type="EMBL" id="MFM9328271.1"/>
    </source>
</evidence>
<evidence type="ECO:0000313" key="2">
    <source>
        <dbReference type="Proteomes" id="UP001631969"/>
    </source>
</evidence>
<dbReference type="EMBL" id="JBJURJ010000004">
    <property type="protein sequence ID" value="MFM9328271.1"/>
    <property type="molecule type" value="Genomic_DNA"/>
</dbReference>
<accession>A0ACC7NW15</accession>
<reference evidence="1" key="1">
    <citation type="submission" date="2024-12" db="EMBL/GenBank/DDBJ databases">
        <authorList>
            <person name="Wu N."/>
        </authorList>
    </citation>
    <scope>NUCLEOTIDE SEQUENCE</scope>
    <source>
        <strain evidence="1">P15</strain>
    </source>
</reference>
<gene>
    <name evidence="1" type="ORF">ACI1P1_08235</name>
</gene>